<name>A0A0C3P4I5_PISTI</name>
<dbReference type="EMBL" id="KN831983">
    <property type="protein sequence ID" value="KIO02184.1"/>
    <property type="molecule type" value="Genomic_DNA"/>
</dbReference>
<evidence type="ECO:0000313" key="2">
    <source>
        <dbReference type="Proteomes" id="UP000054217"/>
    </source>
</evidence>
<dbReference type="InParanoid" id="A0A0C3P4I5"/>
<keyword evidence="2" id="KW-1185">Reference proteome</keyword>
<accession>A0A0C3P4I5</accession>
<organism evidence="1 2">
    <name type="scientific">Pisolithus tinctorius Marx 270</name>
    <dbReference type="NCBI Taxonomy" id="870435"/>
    <lineage>
        <taxon>Eukaryota</taxon>
        <taxon>Fungi</taxon>
        <taxon>Dikarya</taxon>
        <taxon>Basidiomycota</taxon>
        <taxon>Agaricomycotina</taxon>
        <taxon>Agaricomycetes</taxon>
        <taxon>Agaricomycetidae</taxon>
        <taxon>Boletales</taxon>
        <taxon>Sclerodermatineae</taxon>
        <taxon>Pisolithaceae</taxon>
        <taxon>Pisolithus</taxon>
    </lineage>
</organism>
<sequence>MAVNTSAVQVDCSEPLHIKEPFIGYTRGSSRYVNTHFPSKLAREAVSCPHFRPTERLWQSYHERQSHCLACTNHQFALLCPQKLEELVLDGLAREISEVAHLIIRDVVEGDDVGIDRARERGVLDHQTKTLSREMLMRDGC</sequence>
<protein>
    <submittedName>
        <fullName evidence="1">Uncharacterized protein</fullName>
    </submittedName>
</protein>
<reference evidence="2" key="2">
    <citation type="submission" date="2015-01" db="EMBL/GenBank/DDBJ databases">
        <title>Evolutionary Origins and Diversification of the Mycorrhizal Mutualists.</title>
        <authorList>
            <consortium name="DOE Joint Genome Institute"/>
            <consortium name="Mycorrhizal Genomics Consortium"/>
            <person name="Kohler A."/>
            <person name="Kuo A."/>
            <person name="Nagy L.G."/>
            <person name="Floudas D."/>
            <person name="Copeland A."/>
            <person name="Barry K.W."/>
            <person name="Cichocki N."/>
            <person name="Veneault-Fourrey C."/>
            <person name="LaButti K."/>
            <person name="Lindquist E.A."/>
            <person name="Lipzen A."/>
            <person name="Lundell T."/>
            <person name="Morin E."/>
            <person name="Murat C."/>
            <person name="Riley R."/>
            <person name="Ohm R."/>
            <person name="Sun H."/>
            <person name="Tunlid A."/>
            <person name="Henrissat B."/>
            <person name="Grigoriev I.V."/>
            <person name="Hibbett D.S."/>
            <person name="Martin F."/>
        </authorList>
    </citation>
    <scope>NUCLEOTIDE SEQUENCE [LARGE SCALE GENOMIC DNA]</scope>
    <source>
        <strain evidence="2">Marx 270</strain>
    </source>
</reference>
<dbReference type="HOGENOM" id="CLU_1826059_0_0_1"/>
<evidence type="ECO:0000313" key="1">
    <source>
        <dbReference type="EMBL" id="KIO02184.1"/>
    </source>
</evidence>
<reference evidence="1 2" key="1">
    <citation type="submission" date="2014-04" db="EMBL/GenBank/DDBJ databases">
        <authorList>
            <consortium name="DOE Joint Genome Institute"/>
            <person name="Kuo A."/>
            <person name="Kohler A."/>
            <person name="Costa M.D."/>
            <person name="Nagy L.G."/>
            <person name="Floudas D."/>
            <person name="Copeland A."/>
            <person name="Barry K.W."/>
            <person name="Cichocki N."/>
            <person name="Veneault-Fourrey C."/>
            <person name="LaButti K."/>
            <person name="Lindquist E.A."/>
            <person name="Lipzen A."/>
            <person name="Lundell T."/>
            <person name="Morin E."/>
            <person name="Murat C."/>
            <person name="Sun H."/>
            <person name="Tunlid A."/>
            <person name="Henrissat B."/>
            <person name="Grigoriev I.V."/>
            <person name="Hibbett D.S."/>
            <person name="Martin F."/>
            <person name="Nordberg H.P."/>
            <person name="Cantor M.N."/>
            <person name="Hua S.X."/>
        </authorList>
    </citation>
    <scope>NUCLEOTIDE SEQUENCE [LARGE SCALE GENOMIC DNA]</scope>
    <source>
        <strain evidence="1 2">Marx 270</strain>
    </source>
</reference>
<gene>
    <name evidence="1" type="ORF">M404DRAFT_715447</name>
</gene>
<dbReference type="Proteomes" id="UP000054217">
    <property type="component" value="Unassembled WGS sequence"/>
</dbReference>
<dbReference type="AlphaFoldDB" id="A0A0C3P4I5"/>
<proteinExistence type="predicted"/>